<dbReference type="NCBIfam" id="TIGR01359">
    <property type="entry name" value="UMP_CMP_kin_fam"/>
    <property type="match status" value="1"/>
</dbReference>
<dbReference type="Pfam" id="PF04564">
    <property type="entry name" value="U-box"/>
    <property type="match status" value="1"/>
</dbReference>
<dbReference type="GO" id="GO:0006465">
    <property type="term" value="P:signal peptide processing"/>
    <property type="evidence" value="ECO:0007669"/>
    <property type="project" value="InterPro"/>
</dbReference>
<dbReference type="EMBL" id="CAJOBA010000118">
    <property type="protein sequence ID" value="CAF3505815.1"/>
    <property type="molecule type" value="Genomic_DNA"/>
</dbReference>
<feature type="repeat" description="WD" evidence="12">
    <location>
        <begin position="289"/>
        <end position="332"/>
    </location>
</feature>
<dbReference type="InterPro" id="IPR001680">
    <property type="entry name" value="WD40_rpt"/>
</dbReference>
<dbReference type="GO" id="GO:0009123">
    <property type="term" value="P:nucleoside monophosphate metabolic process"/>
    <property type="evidence" value="ECO:0007669"/>
    <property type="project" value="UniProtKB-ARBA"/>
</dbReference>
<dbReference type="InterPro" id="IPR036322">
    <property type="entry name" value="WD40_repeat_dom_sf"/>
</dbReference>
<dbReference type="InterPro" id="IPR027417">
    <property type="entry name" value="P-loop_NTPase"/>
</dbReference>
<evidence type="ECO:0000256" key="9">
    <source>
        <dbReference type="ARBA" id="ARBA00022975"/>
    </source>
</evidence>
<dbReference type="PROSITE" id="PS51698">
    <property type="entry name" value="U_BOX"/>
    <property type="match status" value="1"/>
</dbReference>
<dbReference type="PROSITE" id="PS00678">
    <property type="entry name" value="WD_REPEATS_1"/>
    <property type="match status" value="1"/>
</dbReference>
<reference evidence="16" key="1">
    <citation type="submission" date="2021-02" db="EMBL/GenBank/DDBJ databases">
        <authorList>
            <person name="Nowell W R."/>
        </authorList>
    </citation>
    <scope>NUCLEOTIDE SEQUENCE</scope>
</reference>
<dbReference type="GO" id="GO:0016567">
    <property type="term" value="P:protein ubiquitination"/>
    <property type="evidence" value="ECO:0007669"/>
    <property type="project" value="InterPro"/>
</dbReference>
<proteinExistence type="inferred from homology"/>
<dbReference type="InterPro" id="IPR015943">
    <property type="entry name" value="WD40/YVTN_repeat-like_dom_sf"/>
</dbReference>
<feature type="region of interest" description="Disordered" evidence="13">
    <location>
        <begin position="228"/>
        <end position="255"/>
    </location>
</feature>
<evidence type="ECO:0000256" key="5">
    <source>
        <dbReference type="ARBA" id="ARBA00022741"/>
    </source>
</evidence>
<dbReference type="PANTHER" id="PTHR46573">
    <property type="entry name" value="WD REPEAT, SAM AND U-BOX DOMAIN-CONTAINING PROTEIN 1"/>
    <property type="match status" value="1"/>
</dbReference>
<dbReference type="InterPro" id="IPR036286">
    <property type="entry name" value="LexA/Signal_pep-like_sf"/>
</dbReference>
<feature type="repeat" description="WD" evidence="12">
    <location>
        <begin position="57"/>
        <end position="100"/>
    </location>
</feature>
<dbReference type="Proteomes" id="UP000677228">
    <property type="component" value="Unassembled WGS sequence"/>
</dbReference>
<dbReference type="GO" id="GO:0005524">
    <property type="term" value="F:ATP binding"/>
    <property type="evidence" value="ECO:0007669"/>
    <property type="project" value="UniProtKB-KW"/>
</dbReference>
<evidence type="ECO:0000256" key="8">
    <source>
        <dbReference type="ARBA" id="ARBA00022840"/>
    </source>
</evidence>
<dbReference type="InterPro" id="IPR013761">
    <property type="entry name" value="SAM/pointed_sf"/>
</dbReference>
<keyword evidence="3" id="KW-0808">Transferase</keyword>
<keyword evidence="4" id="KW-0677">Repeat</keyword>
<dbReference type="PROSITE" id="PS50294">
    <property type="entry name" value="WD_REPEATS_REGION"/>
    <property type="match status" value="4"/>
</dbReference>
<feature type="repeat" description="WD" evidence="12">
    <location>
        <begin position="333"/>
        <end position="366"/>
    </location>
</feature>
<evidence type="ECO:0000313" key="16">
    <source>
        <dbReference type="EMBL" id="CAF0774886.1"/>
    </source>
</evidence>
<dbReference type="Pfam" id="PF00406">
    <property type="entry name" value="ADK"/>
    <property type="match status" value="1"/>
</dbReference>
<dbReference type="InterPro" id="IPR052085">
    <property type="entry name" value="WD-SAM-U-box"/>
</dbReference>
<comment type="catalytic activity">
    <reaction evidence="11">
        <text>UMP + ATP = UDP + ADP</text>
        <dbReference type="Rhea" id="RHEA:24400"/>
        <dbReference type="ChEBI" id="CHEBI:30616"/>
        <dbReference type="ChEBI" id="CHEBI:57865"/>
        <dbReference type="ChEBI" id="CHEBI:58223"/>
        <dbReference type="ChEBI" id="CHEBI:456216"/>
        <dbReference type="EC" id="2.7.4.14"/>
    </reaction>
</comment>
<dbReference type="PRINTS" id="PR00320">
    <property type="entry name" value="GPROTEINBRPT"/>
</dbReference>
<dbReference type="EMBL" id="CAJNOK010000118">
    <property type="protein sequence ID" value="CAF0730599.1"/>
    <property type="molecule type" value="Genomic_DNA"/>
</dbReference>
<dbReference type="SUPFAM" id="SSF52540">
    <property type="entry name" value="P-loop containing nucleoside triphosphate hydrolases"/>
    <property type="match status" value="1"/>
</dbReference>
<keyword evidence="19" id="KW-1185">Reference proteome</keyword>
<dbReference type="PROSITE" id="PS50082">
    <property type="entry name" value="WD_REPEATS_2"/>
    <property type="match status" value="6"/>
</dbReference>
<dbReference type="CDD" id="cd00200">
    <property type="entry name" value="WD40"/>
    <property type="match status" value="1"/>
</dbReference>
<evidence type="ECO:0000256" key="6">
    <source>
        <dbReference type="ARBA" id="ARBA00022777"/>
    </source>
</evidence>
<dbReference type="OrthoDB" id="442176at2759"/>
<evidence type="ECO:0000256" key="10">
    <source>
        <dbReference type="ARBA" id="ARBA00023242"/>
    </source>
</evidence>
<dbReference type="InterPro" id="IPR013083">
    <property type="entry name" value="Znf_RING/FYVE/PHD"/>
</dbReference>
<evidence type="ECO:0000313" key="17">
    <source>
        <dbReference type="EMBL" id="CAF3505815.1"/>
    </source>
</evidence>
<dbReference type="InterPro" id="IPR019533">
    <property type="entry name" value="Peptidase_S26"/>
</dbReference>
<keyword evidence="2 12" id="KW-0853">WD repeat</keyword>
<dbReference type="GO" id="GO:0004842">
    <property type="term" value="F:ubiquitin-protein transferase activity"/>
    <property type="evidence" value="ECO:0007669"/>
    <property type="project" value="InterPro"/>
</dbReference>
<evidence type="ECO:0000313" key="19">
    <source>
        <dbReference type="Proteomes" id="UP000663829"/>
    </source>
</evidence>
<dbReference type="GO" id="GO:0019205">
    <property type="term" value="F:nucleobase-containing compound kinase activity"/>
    <property type="evidence" value="ECO:0007669"/>
    <property type="project" value="InterPro"/>
</dbReference>
<dbReference type="SMART" id="SM00504">
    <property type="entry name" value="Ubox"/>
    <property type="match status" value="1"/>
</dbReference>
<evidence type="ECO:0000256" key="3">
    <source>
        <dbReference type="ARBA" id="ARBA00022679"/>
    </source>
</evidence>
<feature type="repeat" description="WD" evidence="12">
    <location>
        <begin position="149"/>
        <end position="190"/>
    </location>
</feature>
<dbReference type="Proteomes" id="UP000682733">
    <property type="component" value="Unassembled WGS sequence"/>
</dbReference>
<dbReference type="Proteomes" id="UP000681722">
    <property type="component" value="Unassembled WGS sequence"/>
</dbReference>
<dbReference type="SUPFAM" id="SSF57850">
    <property type="entry name" value="RING/U-box"/>
    <property type="match status" value="1"/>
</dbReference>
<accession>A0A813R3W9</accession>
<keyword evidence="8" id="KW-0067">ATP-binding</keyword>
<comment type="caution">
    <text evidence="16">The sequence shown here is derived from an EMBL/GenBank/DDBJ whole genome shotgun (WGS) entry which is preliminary data.</text>
</comment>
<dbReference type="HAMAP" id="MF_00235">
    <property type="entry name" value="Adenylate_kinase_Adk"/>
    <property type="match status" value="1"/>
</dbReference>
<dbReference type="Gene3D" id="3.40.50.300">
    <property type="entry name" value="P-loop containing nucleotide triphosphate hydrolases"/>
    <property type="match status" value="1"/>
</dbReference>
<dbReference type="GO" id="GO:0006221">
    <property type="term" value="P:pyrimidine nucleotide biosynthetic process"/>
    <property type="evidence" value="ECO:0007669"/>
    <property type="project" value="UniProtKB-KW"/>
</dbReference>
<dbReference type="PRINTS" id="PR00094">
    <property type="entry name" value="ADENYLTKNASE"/>
</dbReference>
<dbReference type="SUPFAM" id="SSF50978">
    <property type="entry name" value="WD40 repeat-like"/>
    <property type="match status" value="2"/>
</dbReference>
<dbReference type="InterPro" id="IPR019775">
    <property type="entry name" value="WD40_repeat_CS"/>
</dbReference>
<dbReference type="SUPFAM" id="SSF51306">
    <property type="entry name" value="LexA/Signal peptidase"/>
    <property type="match status" value="1"/>
</dbReference>
<dbReference type="PROSITE" id="PS00113">
    <property type="entry name" value="ADENYLATE_KINASE"/>
    <property type="match status" value="1"/>
</dbReference>
<keyword evidence="10" id="KW-0539">Nucleus</keyword>
<dbReference type="GO" id="GO:1905370">
    <property type="term" value="C:serine-type endopeptidase complex"/>
    <property type="evidence" value="ECO:0007669"/>
    <property type="project" value="UniProtKB-ARBA"/>
</dbReference>
<dbReference type="SMART" id="SM00320">
    <property type="entry name" value="WD40"/>
    <property type="match status" value="7"/>
</dbReference>
<dbReference type="InterPro" id="IPR033690">
    <property type="entry name" value="Adenylat_kinase_CS"/>
</dbReference>
<gene>
    <name evidence="16" type="ORF">GPM918_LOCUS2136</name>
    <name evidence="15" type="ORF">OVA965_LOCUS772</name>
    <name evidence="18" type="ORF">SRO942_LOCUS2136</name>
    <name evidence="17" type="ORF">TMI583_LOCUS772</name>
</gene>
<feature type="repeat" description="WD" evidence="12">
    <location>
        <begin position="14"/>
        <end position="53"/>
    </location>
</feature>
<dbReference type="EMBL" id="CAJOBC010000227">
    <property type="protein sequence ID" value="CAF3557366.1"/>
    <property type="molecule type" value="Genomic_DNA"/>
</dbReference>
<dbReference type="Proteomes" id="UP000663829">
    <property type="component" value="Unassembled WGS sequence"/>
</dbReference>
<dbReference type="Gene3D" id="2.10.109.10">
    <property type="entry name" value="Umud Fragment, subunit A"/>
    <property type="match status" value="1"/>
</dbReference>
<feature type="domain" description="U-box" evidence="14">
    <location>
        <begin position="474"/>
        <end position="547"/>
    </location>
</feature>
<dbReference type="PROSITE" id="PS51257">
    <property type="entry name" value="PROKAR_LIPOPROTEIN"/>
    <property type="match status" value="1"/>
</dbReference>
<keyword evidence="6" id="KW-0418">Kinase</keyword>
<dbReference type="InterPro" id="IPR000850">
    <property type="entry name" value="Adenylat/UMP-CMP_kin"/>
</dbReference>
<dbReference type="InterPro" id="IPR006266">
    <property type="entry name" value="UMP_CMP_kinase"/>
</dbReference>
<evidence type="ECO:0000256" key="13">
    <source>
        <dbReference type="SAM" id="MobiDB-lite"/>
    </source>
</evidence>
<dbReference type="InterPro" id="IPR003613">
    <property type="entry name" value="Ubox_domain"/>
</dbReference>
<dbReference type="AlphaFoldDB" id="A0A813R3W9"/>
<name>A0A813R3W9_9BILA</name>
<dbReference type="Gene3D" id="3.30.40.10">
    <property type="entry name" value="Zinc/RING finger domain, C3HC4 (zinc finger)"/>
    <property type="match status" value="1"/>
</dbReference>
<evidence type="ECO:0000256" key="12">
    <source>
        <dbReference type="PROSITE-ProRule" id="PRU00221"/>
    </source>
</evidence>
<evidence type="ECO:0000256" key="7">
    <source>
        <dbReference type="ARBA" id="ARBA00022801"/>
    </source>
</evidence>
<dbReference type="GO" id="GO:0004252">
    <property type="term" value="F:serine-type endopeptidase activity"/>
    <property type="evidence" value="ECO:0007669"/>
    <property type="project" value="InterPro"/>
</dbReference>
<feature type="repeat" description="WD" evidence="12">
    <location>
        <begin position="114"/>
        <end position="143"/>
    </location>
</feature>
<protein>
    <recommendedName>
        <fullName evidence="14">U-box domain-containing protein</fullName>
    </recommendedName>
</protein>
<dbReference type="CDD" id="cd06530">
    <property type="entry name" value="S26_SPase_I"/>
    <property type="match status" value="1"/>
</dbReference>
<dbReference type="CDD" id="cd01428">
    <property type="entry name" value="ADK"/>
    <property type="match status" value="1"/>
</dbReference>
<dbReference type="InterPro" id="IPR019758">
    <property type="entry name" value="Pept_S26A_signal_pept_1_CS"/>
</dbReference>
<dbReference type="GO" id="GO:0016776">
    <property type="term" value="F:phosphotransferase activity, phosphate group as acceptor"/>
    <property type="evidence" value="ECO:0007669"/>
    <property type="project" value="InterPro"/>
</dbReference>
<dbReference type="Pfam" id="PF10502">
    <property type="entry name" value="Peptidase_S26"/>
    <property type="match status" value="2"/>
</dbReference>
<dbReference type="SUPFAM" id="SSF47769">
    <property type="entry name" value="SAM/Pointed domain"/>
    <property type="match status" value="1"/>
</dbReference>
<dbReference type="PANTHER" id="PTHR46573:SF1">
    <property type="entry name" value="WD REPEAT, SAM AND U-BOX DOMAIN-CONTAINING PROTEIN 1"/>
    <property type="match status" value="1"/>
</dbReference>
<dbReference type="CDD" id="cd16655">
    <property type="entry name" value="RING-Ubox_WDSUB1-like"/>
    <property type="match status" value="1"/>
</dbReference>
<dbReference type="GO" id="GO:0098796">
    <property type="term" value="C:membrane protein complex"/>
    <property type="evidence" value="ECO:0007669"/>
    <property type="project" value="UniProtKB-ARBA"/>
</dbReference>
<evidence type="ECO:0000313" key="15">
    <source>
        <dbReference type="EMBL" id="CAF0730599.1"/>
    </source>
</evidence>
<dbReference type="PROSITE" id="PS00761">
    <property type="entry name" value="SPASE_I_3"/>
    <property type="match status" value="1"/>
</dbReference>
<keyword evidence="7" id="KW-0378">Hydrolase</keyword>
<evidence type="ECO:0000313" key="18">
    <source>
        <dbReference type="EMBL" id="CAF3557366.1"/>
    </source>
</evidence>
<evidence type="ECO:0000256" key="2">
    <source>
        <dbReference type="ARBA" id="ARBA00022574"/>
    </source>
</evidence>
<dbReference type="GO" id="GO:0006207">
    <property type="term" value="P:'de novo' pyrimidine nucleobase biosynthetic process"/>
    <property type="evidence" value="ECO:0007669"/>
    <property type="project" value="InterPro"/>
</dbReference>
<keyword evidence="1" id="KW-0963">Cytoplasm</keyword>
<dbReference type="EMBL" id="CAJNOQ010000227">
    <property type="protein sequence ID" value="CAF0774886.1"/>
    <property type="molecule type" value="Genomic_DNA"/>
</dbReference>
<sequence>MESDKLCIKLLHTLYGHSSDVNSCIFSPNLLASCSSDKTVRCWNLETLTENESISPLKKHTYQVHCVSFSPIERYNYLASVSTDGTCLLWDCKSGSVIKKIQHESQSPLRVCQFSSDGLLLATAGDDELINLWDIENDKSSSMKPVKTFTGHSATIVTLKFIFNNQYLISGSFYGDIKLWMVSTSYNAALHFEREAHDLGVTCLDTKYCSVVKTETVVVESVVKQDVKPTKQDKNKKHSAKKTEDNPIQQEQEQRYRTDEYELIASGGNDNKVKLWHATSTSLKYVRTLSQHSCAVMCVAYSPIDSSHLLASGSGDKTIIIWDYISGQILTQFEAHERYVTTCSFSFDGKLLVSGSNDRLVKLWTIIRDENQNPNQNSTSSYEHPLPIDEWTNDTVEQWLKEIGIKQHKELLNGKDLLNKSDMEIIDLFQIDSNSCEVFLKELNRVRHKYFIEQLRSTTAKINKTGLMNHTSDILPNEFICPITHELMLEPTCASDGYSYEKHAIEEWILQKKTSPITNLPLKYQLLYPNKILKMLIEKHFMQNNVNDKMEQKYGYVHLSAGDLLREECANKESKYGQLINDHIKGGQIVPVEITCKLLEQAMNKSDKQNFLVDGFPRNQDNVEGWNKVMDGKVNLQCVLFFDCSEDVCVNRCLDRGKNSGRVDDNAESIKKRIHTYNDSTRPVIQLYEKENLVKKVDASNDVEQKRFFSNVYNILKSIGKGTIVTIPIVTVFIDKVATVSLVDGVSMQPILNPVSETKADSDWIIIKRWNIDNYEVQNGDILSFESPRDPGTFMIKRVKFLEGEQVYNADNFEHNIVPKGQLWVEGDNKRQSYDSRHFGCVSRGLITGKALWVAWPPRRFGLSLNNAEENFNE</sequence>
<evidence type="ECO:0000256" key="1">
    <source>
        <dbReference type="ARBA" id="ARBA00022490"/>
    </source>
</evidence>
<keyword evidence="5" id="KW-0547">Nucleotide-binding</keyword>
<evidence type="ECO:0000256" key="11">
    <source>
        <dbReference type="ARBA" id="ARBA00048116"/>
    </source>
</evidence>
<dbReference type="Pfam" id="PF00400">
    <property type="entry name" value="WD40"/>
    <property type="match status" value="6"/>
</dbReference>
<evidence type="ECO:0000259" key="14">
    <source>
        <dbReference type="PROSITE" id="PS51698"/>
    </source>
</evidence>
<evidence type="ECO:0000256" key="4">
    <source>
        <dbReference type="ARBA" id="ARBA00022737"/>
    </source>
</evidence>
<dbReference type="InterPro" id="IPR020472">
    <property type="entry name" value="WD40_PAC1"/>
</dbReference>
<organism evidence="16 19">
    <name type="scientific">Didymodactylos carnosus</name>
    <dbReference type="NCBI Taxonomy" id="1234261"/>
    <lineage>
        <taxon>Eukaryota</taxon>
        <taxon>Metazoa</taxon>
        <taxon>Spiralia</taxon>
        <taxon>Gnathifera</taxon>
        <taxon>Rotifera</taxon>
        <taxon>Eurotatoria</taxon>
        <taxon>Bdelloidea</taxon>
        <taxon>Philodinida</taxon>
        <taxon>Philodinidae</taxon>
        <taxon>Didymodactylos</taxon>
    </lineage>
</organism>
<dbReference type="Gene3D" id="2.130.10.10">
    <property type="entry name" value="YVTN repeat-like/Quinoprotein amine dehydrogenase"/>
    <property type="match status" value="2"/>
</dbReference>
<keyword evidence="9" id="KW-0665">Pyrimidine biosynthesis</keyword>